<name>A0A387G0F2_9HYPH</name>
<dbReference type="EMBL" id="CP032694">
    <property type="protein sequence ID" value="AYG61482.1"/>
    <property type="molecule type" value="Genomic_DNA"/>
</dbReference>
<protein>
    <recommendedName>
        <fullName evidence="3">Threonine transporter</fullName>
    </recommendedName>
</protein>
<proteinExistence type="predicted"/>
<gene>
    <name evidence="1" type="ORF">CCGE525_15095</name>
</gene>
<evidence type="ECO:0008006" key="3">
    <source>
        <dbReference type="Google" id="ProtNLM"/>
    </source>
</evidence>
<evidence type="ECO:0000313" key="1">
    <source>
        <dbReference type="EMBL" id="AYG61482.1"/>
    </source>
</evidence>
<dbReference type="Pfam" id="PF20288">
    <property type="entry name" value="MC2"/>
    <property type="match status" value="1"/>
</dbReference>
<evidence type="ECO:0000313" key="2">
    <source>
        <dbReference type="Proteomes" id="UP000282195"/>
    </source>
</evidence>
<dbReference type="InterPro" id="IPR046904">
    <property type="entry name" value="ABC-3C_MC2"/>
</dbReference>
<accession>A0A387G0F2</accession>
<organism evidence="1 2">
    <name type="scientific">Rhizobium jaguaris</name>
    <dbReference type="NCBI Taxonomy" id="1312183"/>
    <lineage>
        <taxon>Bacteria</taxon>
        <taxon>Pseudomonadati</taxon>
        <taxon>Pseudomonadota</taxon>
        <taxon>Alphaproteobacteria</taxon>
        <taxon>Hyphomicrobiales</taxon>
        <taxon>Rhizobiaceae</taxon>
        <taxon>Rhizobium/Agrobacterium group</taxon>
        <taxon>Rhizobium</taxon>
    </lineage>
</organism>
<keyword evidence="2" id="KW-1185">Reference proteome</keyword>
<dbReference type="OrthoDB" id="8662245at2"/>
<dbReference type="KEGG" id="rjg:CCGE525_15095"/>
<sequence length="146" mass="16352">MLFVLSASRPSSYDVQRLISYDYLLVHSGDAADEHGSLHPAVPNRGNEWVVKRDVVQAGLHLMFARELLEKRLTGQGILFSGTDLTTAFVNLLETPYAEALRERAAWLATTFDPYSDAELQQFMTSRVGVWGAEFETMSAIKDLEL</sequence>
<reference evidence="1 2" key="1">
    <citation type="submission" date="2018-10" db="EMBL/GenBank/DDBJ databases">
        <title>Rhizobium etli, R. leguminosarum and a new Rhizobium genospecies from Phaseolus dumosus.</title>
        <authorList>
            <person name="Ramirez-Puebla S.T."/>
            <person name="Rogel-Hernandez M.A."/>
            <person name="Guerrero G."/>
            <person name="Ormeno-Orrillo E."/>
            <person name="Martinez-Romero J.C."/>
            <person name="Negrete-Yankelevich S."/>
            <person name="Martinez-Romero E."/>
        </authorList>
    </citation>
    <scope>NUCLEOTIDE SEQUENCE [LARGE SCALE GENOMIC DNA]</scope>
    <source>
        <strain evidence="1 2">CCGE525</strain>
    </source>
</reference>
<dbReference type="Proteomes" id="UP000282195">
    <property type="component" value="Chromosome"/>
</dbReference>
<dbReference type="AlphaFoldDB" id="A0A387G0F2"/>